<dbReference type="InterPro" id="IPR004888">
    <property type="entry name" value="Glycoside_hydrolase_63"/>
</dbReference>
<comment type="catalytic activity">
    <reaction evidence="5">
        <text>N(4)-(alpha-D-Glc-(1-&gt;2)-alpha-D-Glc-(1-&gt;3)-alpha-D-Glc-(1-&gt;3)-alpha-D-Man-(1-&gt;2)-alpha-D-Man-(1-&gt;2)-alpha-D-Man-(1-&gt;3)-[alpha-D-Man-(1-&gt;2)-alpha-D-Man-(1-&gt;3)-[alpha-D-Man-(1-&gt;2)-alpha-D-Man-(1-&gt;6)]-alpha-D-Man-(1-&gt;6)]-beta-D-Man-(1-&gt;4)-beta-D-GlcNAc-(1-&gt;4)-beta-D-GlcNAc)-L-asparaginyl-[protein] + H2O = N(4)-(alpha-D-Glc-(1-&gt;3)-alpha-D-Glc-(1-&gt;3)-alpha-D-Man-(1-&gt;2)-alpha-D-Man-(1-&gt;2)-alpha-D-Man-(1-&gt;3)-[alpha-D-Man-(1-&gt;2)-alpha-D-Man-(1-&gt;3)-[alpha-D-Man-(1-&gt;2)-alpha-D-Man-(1-&gt;6)]-alpha-D-Man-(1-&gt;6)]-beta-D-Man-(1-&gt;4)-beta-D-GlcNAc-(1-&gt;4)-beta-D-GlcNAc)-L-asparaginyl-[protein] + beta-D-glucose</text>
        <dbReference type="Rhea" id="RHEA:55988"/>
        <dbReference type="Rhea" id="RHEA-COMP:12806"/>
        <dbReference type="Rhea" id="RHEA-COMP:14355"/>
        <dbReference type="ChEBI" id="CHEBI:15377"/>
        <dbReference type="ChEBI" id="CHEBI:15903"/>
        <dbReference type="ChEBI" id="CHEBI:59082"/>
        <dbReference type="ChEBI" id="CHEBI:132537"/>
        <dbReference type="EC" id="3.2.1.106"/>
    </reaction>
</comment>
<gene>
    <name evidence="9" type="ORF">CB5_LOCUS29723</name>
</gene>
<keyword evidence="5" id="KW-0256">Endoplasmic reticulum</keyword>
<dbReference type="AlphaFoldDB" id="A0A6V7QTD7"/>
<keyword evidence="5" id="KW-0812">Transmembrane</keyword>
<dbReference type="Gene3D" id="1.50.10.10">
    <property type="match status" value="1"/>
</dbReference>
<proteinExistence type="inferred from homology"/>
<dbReference type="FunFam" id="1.50.10.10:FF:000009">
    <property type="entry name" value="mannosyl-oligosaccharide glucosidase"/>
    <property type="match status" value="1"/>
</dbReference>
<protein>
    <recommendedName>
        <fullName evidence="5">Mannosyl-oligosaccharide glucosidase</fullName>
        <ecNumber evidence="5">3.2.1.106</ecNumber>
    </recommendedName>
</protein>
<feature type="domain" description="Glycosyl hydrolase family 63 C-terminal" evidence="7">
    <location>
        <begin position="369"/>
        <end position="866"/>
    </location>
</feature>
<comment type="pathway">
    <text evidence="1">Glycan metabolism; N-glycan degradation.</text>
</comment>
<feature type="compositionally biased region" description="Gly residues" evidence="6">
    <location>
        <begin position="33"/>
        <end position="42"/>
    </location>
</feature>
<dbReference type="InterPro" id="IPR031335">
    <property type="entry name" value="Glyco_hydro_63_C"/>
</dbReference>
<dbReference type="SUPFAM" id="SSF48208">
    <property type="entry name" value="Six-hairpin glycosidases"/>
    <property type="match status" value="1"/>
</dbReference>
<keyword evidence="5" id="KW-0472">Membrane</keyword>
<dbReference type="GO" id="GO:0004573">
    <property type="term" value="F:Glc3Man9GlcNAc2 oligosaccharide glucosidase activity"/>
    <property type="evidence" value="ECO:0007669"/>
    <property type="project" value="UniProtKB-UniRule"/>
</dbReference>
<comment type="similarity">
    <text evidence="2 5">Belongs to the glycosyl hydrolase 63 family.</text>
</comment>
<dbReference type="InterPro" id="IPR008928">
    <property type="entry name" value="6-hairpin_glycosidase_sf"/>
</dbReference>
<dbReference type="Pfam" id="PF03200">
    <property type="entry name" value="Glyco_hydro_63"/>
    <property type="match status" value="1"/>
</dbReference>
<keyword evidence="5" id="KW-1133">Transmembrane helix</keyword>
<dbReference type="InterPro" id="IPR038518">
    <property type="entry name" value="Glyco_hydro_63N_sf"/>
</dbReference>
<keyword evidence="3 5" id="KW-0378">Hydrolase</keyword>
<dbReference type="InterPro" id="IPR031631">
    <property type="entry name" value="Glyco_hydro_63N"/>
</dbReference>
<dbReference type="Pfam" id="PF16923">
    <property type="entry name" value="Glyco_hydro_63N"/>
    <property type="match status" value="1"/>
</dbReference>
<evidence type="ECO:0000256" key="5">
    <source>
        <dbReference type="RuleBase" id="RU368089"/>
    </source>
</evidence>
<comment type="subcellular location">
    <subcellularLocation>
        <location evidence="5">Endoplasmic reticulum membrane</location>
        <topology evidence="5">Single-pass type II membrane protein</topology>
    </subcellularLocation>
</comment>
<feature type="compositionally biased region" description="Basic and acidic residues" evidence="6">
    <location>
        <begin position="23"/>
        <end position="32"/>
    </location>
</feature>
<dbReference type="InterPro" id="IPR012341">
    <property type="entry name" value="6hp_glycosidase-like_sf"/>
</dbReference>
<dbReference type="GO" id="GO:0006487">
    <property type="term" value="P:protein N-linked glycosylation"/>
    <property type="evidence" value="ECO:0007669"/>
    <property type="project" value="UniProtKB-UniRule"/>
</dbReference>
<feature type="transmembrane region" description="Helical" evidence="5">
    <location>
        <begin position="64"/>
        <end position="85"/>
    </location>
</feature>
<evidence type="ECO:0000259" key="8">
    <source>
        <dbReference type="Pfam" id="PF16923"/>
    </source>
</evidence>
<evidence type="ECO:0000256" key="4">
    <source>
        <dbReference type="ARBA" id="ARBA00023295"/>
    </source>
</evidence>
<evidence type="ECO:0000259" key="7">
    <source>
        <dbReference type="Pfam" id="PF03200"/>
    </source>
</evidence>
<evidence type="ECO:0000256" key="3">
    <source>
        <dbReference type="ARBA" id="ARBA00022801"/>
    </source>
</evidence>
<dbReference type="FunFam" id="2.70.98.110:FF:000002">
    <property type="entry name" value="Mannosyl-oligosaccharide glucosidase GCS1"/>
    <property type="match status" value="1"/>
</dbReference>
<dbReference type="GO" id="GO:0005789">
    <property type="term" value="C:endoplasmic reticulum membrane"/>
    <property type="evidence" value="ECO:0007669"/>
    <property type="project" value="UniProtKB-SubCell"/>
</dbReference>
<feature type="region of interest" description="Disordered" evidence="6">
    <location>
        <begin position="1"/>
        <end position="52"/>
    </location>
</feature>
<organism evidence="9">
    <name type="scientific">Ananas comosus var. bracteatus</name>
    <name type="common">red pineapple</name>
    <dbReference type="NCBI Taxonomy" id="296719"/>
    <lineage>
        <taxon>Eukaryota</taxon>
        <taxon>Viridiplantae</taxon>
        <taxon>Streptophyta</taxon>
        <taxon>Embryophyta</taxon>
        <taxon>Tracheophyta</taxon>
        <taxon>Spermatophyta</taxon>
        <taxon>Magnoliopsida</taxon>
        <taxon>Liliopsida</taxon>
        <taxon>Poales</taxon>
        <taxon>Bromeliaceae</taxon>
        <taxon>Bromelioideae</taxon>
        <taxon>Ananas</taxon>
    </lineage>
</organism>
<feature type="region of interest" description="Disordered" evidence="6">
    <location>
        <begin position="594"/>
        <end position="614"/>
    </location>
</feature>
<evidence type="ECO:0000313" key="9">
    <source>
        <dbReference type="EMBL" id="CAD1846512.1"/>
    </source>
</evidence>
<sequence>MTGGRRRTARGGAAAAATAAAAADRDADEPRRGGGGGGGGAPGKRRRGSGGGDHGRIRLMDVSLGTLLGLGLGFLALLLVSLLVYNYRWGSKEEDAAVRKVMRVVTPLPAPKMMELPQFQGEHKESLYWGTYRPHVYLGIRARTPRSLIAGLMWLATKNGQYFLRHVCQDSDELSMYGWTDHNGRDYGRQVLIDHGLSLTTSFLKERGKGSGYGGDWAVRLEAQDEKSSLTEPKEGAVHLFFYLADEEGKSFDMGRQDFEHRNTILLASGTRNDVGSWELHLQSTDNLEKRIAGYRSLHMHNLTELVQGTLASHARRTGFVQLPDIVEDSPNIMVYQISVKLPAKIDIVFVSGTDSTSSRIEERINSLTGVFLTSRLEEKQKDFEDKYARCFNVKDEDDSEEISVGRAAIGNLLGGIGYFYGQSRIALPKGLTQKNGDKSISYWPAALFTAVPSRSFFPRGFLWDEGFHQLIVWRWDVDMCMDIIGHWLDLINIDGWIPREQILGAEALSKVPDEFVLQHPSNGNPPTLFLALRELASGINTSSFSSEETKKISAFLERAYIRLNAWFQWFNTTQSGKHKGTFYWHGRDNTTRRELNPKTLTSGLDDYPRASHPNDEERHVDLRCWMLLASDCMHSIAEHLNMKSDLEKDYNLMSKQLSNFEVLNQMHLDDTSGAYYDFGNHTEKVRLRWYEVRSNEMMKRELLRETLEKPQLQLVPHVGYVSLFPFMMGIIPPESWILEKQLDLISNRSILWTDYGLLSLSKTSSLYMKRNTEHDPPYWRGPIWMNMNYMILSALNHYAQEDGPYKARAGELYQELRSNLIRNIVRNYYESGFLWENYDQKNKGKGKGARPFTGWTSLVVLMMAEAYPSLHR</sequence>
<accession>A0A6V7QTD7</accession>
<name>A0A6V7QTD7_ANACO</name>
<keyword evidence="4 5" id="KW-0326">Glycosidase</keyword>
<dbReference type="Gene3D" id="2.70.98.110">
    <property type="entry name" value="Glycosyl hydrolase family 63, N-terminal domain"/>
    <property type="match status" value="1"/>
</dbReference>
<dbReference type="EC" id="3.2.1.106" evidence="5"/>
<evidence type="ECO:0000256" key="6">
    <source>
        <dbReference type="SAM" id="MobiDB-lite"/>
    </source>
</evidence>
<feature type="compositionally biased region" description="Low complexity" evidence="6">
    <location>
        <begin position="10"/>
        <end position="22"/>
    </location>
</feature>
<dbReference type="GO" id="GO:0009311">
    <property type="term" value="P:oligosaccharide metabolic process"/>
    <property type="evidence" value="ECO:0007669"/>
    <property type="project" value="UniProtKB-UniRule"/>
</dbReference>
<feature type="domain" description="Glycosyl hydrolase family 63 N-terminal" evidence="8">
    <location>
        <begin position="126"/>
        <end position="288"/>
    </location>
</feature>
<dbReference type="PANTHER" id="PTHR10412">
    <property type="entry name" value="MANNOSYL-OLIGOSACCHARIDE GLUCOSIDASE"/>
    <property type="match status" value="1"/>
</dbReference>
<dbReference type="EMBL" id="CAJEUB010000018">
    <property type="protein sequence ID" value="CAD1846512.1"/>
    <property type="molecule type" value="Genomic_DNA"/>
</dbReference>
<reference evidence="9" key="1">
    <citation type="submission" date="2020-07" db="EMBL/GenBank/DDBJ databases">
        <authorList>
            <person name="Lin J."/>
        </authorList>
    </citation>
    <scope>NUCLEOTIDE SEQUENCE</scope>
</reference>
<evidence type="ECO:0000256" key="1">
    <source>
        <dbReference type="ARBA" id="ARBA00004740"/>
    </source>
</evidence>
<comment type="function">
    <text evidence="5">Cleaves the distal alpha 1,2-linked glucose residue from the Glc(3)Man(9)GlcNAc(2) oligosaccharide precursor.</text>
</comment>
<dbReference type="PANTHER" id="PTHR10412:SF20">
    <property type="entry name" value="MANNOSYL-OLIGOSACCHARIDE GLUCOSIDASE GCS1"/>
    <property type="match status" value="1"/>
</dbReference>
<evidence type="ECO:0000256" key="2">
    <source>
        <dbReference type="ARBA" id="ARBA00010833"/>
    </source>
</evidence>